<keyword evidence="2" id="KW-1185">Reference proteome</keyword>
<protein>
    <submittedName>
        <fullName evidence="1">Uncharacterized protein</fullName>
    </submittedName>
</protein>
<dbReference type="Proteomes" id="UP001324115">
    <property type="component" value="Unassembled WGS sequence"/>
</dbReference>
<organism evidence="1 2">
    <name type="scientific">Quercus rubra</name>
    <name type="common">Northern red oak</name>
    <name type="synonym">Quercus borealis</name>
    <dbReference type="NCBI Taxonomy" id="3512"/>
    <lineage>
        <taxon>Eukaryota</taxon>
        <taxon>Viridiplantae</taxon>
        <taxon>Streptophyta</taxon>
        <taxon>Embryophyta</taxon>
        <taxon>Tracheophyta</taxon>
        <taxon>Spermatophyta</taxon>
        <taxon>Magnoliopsida</taxon>
        <taxon>eudicotyledons</taxon>
        <taxon>Gunneridae</taxon>
        <taxon>Pentapetalae</taxon>
        <taxon>rosids</taxon>
        <taxon>fabids</taxon>
        <taxon>Fagales</taxon>
        <taxon>Fagaceae</taxon>
        <taxon>Quercus</taxon>
    </lineage>
</organism>
<comment type="caution">
    <text evidence="1">The sequence shown here is derived from an EMBL/GenBank/DDBJ whole genome shotgun (WGS) entry which is preliminary data.</text>
</comment>
<accession>A0AAN7F261</accession>
<dbReference type="Gene3D" id="3.10.20.740">
    <property type="match status" value="1"/>
</dbReference>
<proteinExistence type="predicted"/>
<dbReference type="EMBL" id="JAXUIC010000006">
    <property type="protein sequence ID" value="KAK4583844.1"/>
    <property type="molecule type" value="Genomic_DNA"/>
</dbReference>
<evidence type="ECO:0000313" key="1">
    <source>
        <dbReference type="EMBL" id="KAK4583844.1"/>
    </source>
</evidence>
<dbReference type="GO" id="GO:0051536">
    <property type="term" value="F:iron-sulfur cluster binding"/>
    <property type="evidence" value="ECO:0007669"/>
    <property type="project" value="InterPro"/>
</dbReference>
<reference evidence="1 2" key="1">
    <citation type="journal article" date="2023" name="G3 (Bethesda)">
        <title>A haplotype-resolved chromosome-scale genome for Quercus rubra L. provides insights into the genetics of adaptive traits for red oak species.</title>
        <authorList>
            <person name="Kapoor B."/>
            <person name="Jenkins J."/>
            <person name="Schmutz J."/>
            <person name="Zhebentyayeva T."/>
            <person name="Kuelheim C."/>
            <person name="Coggeshall M."/>
            <person name="Heim C."/>
            <person name="Lasky J.R."/>
            <person name="Leites L."/>
            <person name="Islam-Faridi N."/>
            <person name="Romero-Severson J."/>
            <person name="DeLeo V.L."/>
            <person name="Lucas S.M."/>
            <person name="Lazic D."/>
            <person name="Gailing O."/>
            <person name="Carlson J."/>
            <person name="Staton M."/>
        </authorList>
    </citation>
    <scope>NUCLEOTIDE SEQUENCE [LARGE SCALE GENOMIC DNA]</scope>
    <source>
        <strain evidence="1">Pseudo-F2</strain>
    </source>
</reference>
<gene>
    <name evidence="1" type="ORF">RGQ29_021818</name>
</gene>
<name>A0AAN7F261_QUERU</name>
<evidence type="ECO:0000313" key="2">
    <source>
        <dbReference type="Proteomes" id="UP001324115"/>
    </source>
</evidence>
<sequence length="83" mass="9277">MIEVFVNVYFVKVLKGMTVLQDCEIAGVDIPRFCCHSCLSIARNCCICVIEVEKTPKPFASYAMPSLPGLFSLLLSSHSSRRY</sequence>
<dbReference type="AlphaFoldDB" id="A0AAN7F261"/>
<dbReference type="SUPFAM" id="SSF54292">
    <property type="entry name" value="2Fe-2S ferredoxin-like"/>
    <property type="match status" value="1"/>
</dbReference>
<dbReference type="InterPro" id="IPR036010">
    <property type="entry name" value="2Fe-2S_ferredoxin-like_sf"/>
</dbReference>